<feature type="compositionally biased region" description="Low complexity" evidence="1">
    <location>
        <begin position="178"/>
        <end position="201"/>
    </location>
</feature>
<proteinExistence type="predicted"/>
<evidence type="ECO:0000256" key="1">
    <source>
        <dbReference type="SAM" id="MobiDB-lite"/>
    </source>
</evidence>
<feature type="compositionally biased region" description="Polar residues" evidence="1">
    <location>
        <begin position="52"/>
        <end position="63"/>
    </location>
</feature>
<gene>
    <name evidence="2" type="ORF">NEOLEDRAFT_1141271</name>
</gene>
<dbReference type="InParanoid" id="A0A165NQQ9"/>
<protein>
    <submittedName>
        <fullName evidence="2">Uncharacterized protein</fullName>
    </submittedName>
</protein>
<feature type="compositionally biased region" description="Low complexity" evidence="1">
    <location>
        <begin position="558"/>
        <end position="569"/>
    </location>
</feature>
<dbReference type="Proteomes" id="UP000076761">
    <property type="component" value="Unassembled WGS sequence"/>
</dbReference>
<accession>A0A165NQQ9</accession>
<feature type="region of interest" description="Disordered" evidence="1">
    <location>
        <begin position="529"/>
        <end position="589"/>
    </location>
</feature>
<sequence length="1062" mass="112528">MTPRPSFKHKRPLSAIFLGASPSSSFSASIPDLPEPPSPGGSSGSGLPSPPATNSTGSGSAGDNGSIRLRSSASSSSNTDTNMINGNKEASTSRARNVDTGEDEEGGGFEEEGDDTARLSRAHHRRPSENELALLRVKSLTQRNRMAIDKLSRLSTPSPSHAGRTGSSSGRSPLPPNSATTTSSSASTSSHRLSAHSKSYSNPQTRASHGLESGSETEREGHSLRSYPSSDDLSVTPPSTFSGSSQTRSNSARARRTSVPASPVKENLALSSSSRPNARNASPGPSRTPRKRVSIASSFASSAGDYDDEREDVASAALAAIGASRRSPTIGNSRRARQPLPREFRDTFTSRKSLDGKSLPPSTPHRTRDRNSFLEARGSPSPTSAGSTLNLNSIQQSPRPPRASAGRSVRELSRRHQSRWMSEDITSTSVLADPNDGEESDLNAAISPSGLIYGKRQSLRGGSAESALGGRSLVSEGLKAAGIGAKRGGSGMDLFRDEGLDREKLTSLARARTTGSSSRTFTLGNVRASEGAGPLAKTRNSLDLRTTTPAAEPRVTHRMSMSSRPSTSMADCSDENPPQTAPPTSRTYRTSLILPERERERFATEVPLGSRQQSLISASQDRMYSSPLLASRRTPSALAGQLTQQNAEHARLMLESLSMFESSLSRLPPMGTTTTSTIPDLFRSAQTIVHSAEKLNTLLRSGTANALERQIDADVADEDIEEGGVRLSELWRSVGGDFRESMRVSDELIRTLTGFLLGVGKVLRDSASTANAGLQHLRTGSLDEEAGSRGMTPDVGARIGRRISDGRTSADTRRSWEAAPRDSARQPPSRAGSSLRRGRDSEEGTERDYADLISPEDNLPDPSPTPAARHQSRSLRPLTIPPALSTVPSESIIQRQASSTSDGSRRKISSNSNATVRAGPMPSTLKTPGAITAVTPHTVSNSPEKSAFSLPRTDSSNSSGSRAGVTFSRSATVSVSTLTGVQERARKRTISATSSTADEALEAIAAADAETRRRTIGARGRVPLDSVVSSDSSGAKGGSQNPTLPSGKKERRRTITEIFGPR</sequence>
<keyword evidence="3" id="KW-1185">Reference proteome</keyword>
<feature type="compositionally biased region" description="Low complexity" evidence="1">
    <location>
        <begin position="267"/>
        <end position="283"/>
    </location>
</feature>
<feature type="compositionally biased region" description="Polar residues" evidence="1">
    <location>
        <begin position="380"/>
        <end position="397"/>
    </location>
</feature>
<feature type="compositionally biased region" description="Polar residues" evidence="1">
    <location>
        <begin position="886"/>
        <end position="902"/>
    </location>
</feature>
<feature type="region of interest" description="Disordered" evidence="1">
    <location>
        <begin position="19"/>
        <end position="443"/>
    </location>
</feature>
<feature type="compositionally biased region" description="Acidic residues" evidence="1">
    <location>
        <begin position="100"/>
        <end position="114"/>
    </location>
</feature>
<feature type="compositionally biased region" description="Polar residues" evidence="1">
    <location>
        <begin position="576"/>
        <end position="589"/>
    </location>
</feature>
<feature type="region of interest" description="Disordered" evidence="1">
    <location>
        <begin position="781"/>
        <end position="996"/>
    </location>
</feature>
<dbReference type="OrthoDB" id="3358078at2759"/>
<feature type="compositionally biased region" description="Polar residues" evidence="1">
    <location>
        <begin position="153"/>
        <end position="171"/>
    </location>
</feature>
<feature type="compositionally biased region" description="Basic and acidic residues" evidence="1">
    <location>
        <begin position="802"/>
        <end position="824"/>
    </location>
</feature>
<feature type="compositionally biased region" description="Polar residues" evidence="1">
    <location>
        <begin position="935"/>
        <end position="944"/>
    </location>
</feature>
<feature type="compositionally biased region" description="Basic and acidic residues" evidence="1">
    <location>
        <begin position="340"/>
        <end position="355"/>
    </location>
</feature>
<feature type="compositionally biased region" description="Polar residues" evidence="1">
    <location>
        <begin position="952"/>
        <end position="980"/>
    </location>
</feature>
<dbReference type="STRING" id="1314782.A0A165NQQ9"/>
<feature type="compositionally biased region" description="Polar residues" evidence="1">
    <location>
        <begin position="538"/>
        <end position="549"/>
    </location>
</feature>
<evidence type="ECO:0000313" key="2">
    <source>
        <dbReference type="EMBL" id="KZT19971.1"/>
    </source>
</evidence>
<feature type="compositionally biased region" description="Polar residues" evidence="1">
    <location>
        <begin position="226"/>
        <end position="243"/>
    </location>
</feature>
<feature type="compositionally biased region" description="Basic and acidic residues" evidence="1">
    <location>
        <begin position="837"/>
        <end position="850"/>
    </location>
</feature>
<evidence type="ECO:0000313" key="3">
    <source>
        <dbReference type="Proteomes" id="UP000076761"/>
    </source>
</evidence>
<organism evidence="2 3">
    <name type="scientific">Neolentinus lepideus HHB14362 ss-1</name>
    <dbReference type="NCBI Taxonomy" id="1314782"/>
    <lineage>
        <taxon>Eukaryota</taxon>
        <taxon>Fungi</taxon>
        <taxon>Dikarya</taxon>
        <taxon>Basidiomycota</taxon>
        <taxon>Agaricomycotina</taxon>
        <taxon>Agaricomycetes</taxon>
        <taxon>Gloeophyllales</taxon>
        <taxon>Gloeophyllaceae</taxon>
        <taxon>Neolentinus</taxon>
    </lineage>
</organism>
<dbReference type="EMBL" id="KV425628">
    <property type="protein sequence ID" value="KZT19971.1"/>
    <property type="molecule type" value="Genomic_DNA"/>
</dbReference>
<reference evidence="2 3" key="1">
    <citation type="journal article" date="2016" name="Mol. Biol. Evol.">
        <title>Comparative Genomics of Early-Diverging Mushroom-Forming Fungi Provides Insights into the Origins of Lignocellulose Decay Capabilities.</title>
        <authorList>
            <person name="Nagy L.G."/>
            <person name="Riley R."/>
            <person name="Tritt A."/>
            <person name="Adam C."/>
            <person name="Daum C."/>
            <person name="Floudas D."/>
            <person name="Sun H."/>
            <person name="Yadav J.S."/>
            <person name="Pangilinan J."/>
            <person name="Larsson K.H."/>
            <person name="Matsuura K."/>
            <person name="Barry K."/>
            <person name="Labutti K."/>
            <person name="Kuo R."/>
            <person name="Ohm R.A."/>
            <person name="Bhattacharya S.S."/>
            <person name="Shirouzu T."/>
            <person name="Yoshinaga Y."/>
            <person name="Martin F.M."/>
            <person name="Grigoriev I.V."/>
            <person name="Hibbett D.S."/>
        </authorList>
    </citation>
    <scope>NUCLEOTIDE SEQUENCE [LARGE SCALE GENOMIC DNA]</scope>
    <source>
        <strain evidence="2 3">HHB14362 ss-1</strain>
    </source>
</reference>
<feature type="region of interest" description="Disordered" evidence="1">
    <location>
        <begin position="1008"/>
        <end position="1062"/>
    </location>
</feature>
<dbReference type="AlphaFoldDB" id="A0A165NQQ9"/>
<name>A0A165NQQ9_9AGAM</name>
<feature type="compositionally biased region" description="Low complexity" evidence="1">
    <location>
        <begin position="20"/>
        <end position="32"/>
    </location>
</feature>
<feature type="compositionally biased region" description="Polar residues" evidence="1">
    <location>
        <begin position="78"/>
        <end position="95"/>
    </location>
</feature>
<feature type="compositionally biased region" description="Low complexity" evidence="1">
    <location>
        <begin position="314"/>
        <end position="327"/>
    </location>
</feature>